<dbReference type="PROSITE" id="PS52016">
    <property type="entry name" value="TONB_DEPENDENT_REC_3"/>
    <property type="match status" value="1"/>
</dbReference>
<keyword evidence="3 14" id="KW-0813">Transport</keyword>
<dbReference type="InterPro" id="IPR037066">
    <property type="entry name" value="Plug_dom_sf"/>
</dbReference>
<evidence type="ECO:0000259" key="17">
    <source>
        <dbReference type="Pfam" id="PF00593"/>
    </source>
</evidence>
<evidence type="ECO:0000256" key="4">
    <source>
        <dbReference type="ARBA" id="ARBA00022452"/>
    </source>
</evidence>
<dbReference type="InterPro" id="IPR036942">
    <property type="entry name" value="Beta-barrel_TonB_sf"/>
</dbReference>
<proteinExistence type="inferred from homology"/>
<dbReference type="Pfam" id="PF07715">
    <property type="entry name" value="Plug"/>
    <property type="match status" value="1"/>
</dbReference>
<evidence type="ECO:0000256" key="14">
    <source>
        <dbReference type="PROSITE-ProRule" id="PRU01360"/>
    </source>
</evidence>
<dbReference type="Proteomes" id="UP001326110">
    <property type="component" value="Chromosome"/>
</dbReference>
<evidence type="ECO:0000256" key="8">
    <source>
        <dbReference type="ARBA" id="ARBA00023004"/>
    </source>
</evidence>
<gene>
    <name evidence="19" type="ORF">SR858_06405</name>
</gene>
<feature type="signal peptide" evidence="16">
    <location>
        <begin position="1"/>
        <end position="27"/>
    </location>
</feature>
<evidence type="ECO:0000256" key="7">
    <source>
        <dbReference type="ARBA" id="ARBA00022729"/>
    </source>
</evidence>
<dbReference type="CDD" id="cd01347">
    <property type="entry name" value="ligand_gated_channel"/>
    <property type="match status" value="1"/>
</dbReference>
<dbReference type="RefSeq" id="WP_019922552.1">
    <property type="nucleotide sequence ID" value="NZ_CP140152.1"/>
</dbReference>
<protein>
    <submittedName>
        <fullName evidence="19">TonB-dependent siderophore receptor</fullName>
    </submittedName>
</protein>
<dbReference type="PANTHER" id="PTHR32552">
    <property type="entry name" value="FERRICHROME IRON RECEPTOR-RELATED"/>
    <property type="match status" value="1"/>
</dbReference>
<evidence type="ECO:0000313" key="20">
    <source>
        <dbReference type="Proteomes" id="UP001326110"/>
    </source>
</evidence>
<keyword evidence="7 16" id="KW-0732">Signal</keyword>
<dbReference type="Gene3D" id="2.40.170.20">
    <property type="entry name" value="TonB-dependent receptor, beta-barrel domain"/>
    <property type="match status" value="1"/>
</dbReference>
<dbReference type="Gene3D" id="2.170.130.10">
    <property type="entry name" value="TonB-dependent receptor, plug domain"/>
    <property type="match status" value="1"/>
</dbReference>
<evidence type="ECO:0000256" key="1">
    <source>
        <dbReference type="ARBA" id="ARBA00004571"/>
    </source>
</evidence>
<evidence type="ECO:0000256" key="2">
    <source>
        <dbReference type="ARBA" id="ARBA00009810"/>
    </source>
</evidence>
<dbReference type="InterPro" id="IPR012910">
    <property type="entry name" value="Plug_dom"/>
</dbReference>
<dbReference type="InterPro" id="IPR039426">
    <property type="entry name" value="TonB-dep_rcpt-like"/>
</dbReference>
<evidence type="ECO:0000256" key="13">
    <source>
        <dbReference type="ARBA" id="ARBA00023237"/>
    </source>
</evidence>
<evidence type="ECO:0000256" key="16">
    <source>
        <dbReference type="SAM" id="SignalP"/>
    </source>
</evidence>
<dbReference type="SUPFAM" id="SSF56935">
    <property type="entry name" value="Porins"/>
    <property type="match status" value="1"/>
</dbReference>
<comment type="subcellular location">
    <subcellularLocation>
        <location evidence="1 14">Cell outer membrane</location>
        <topology evidence="1 14">Multi-pass membrane protein</topology>
    </subcellularLocation>
</comment>
<keyword evidence="13 14" id="KW-0998">Cell outer membrane</keyword>
<keyword evidence="5" id="KW-0410">Iron transport</keyword>
<evidence type="ECO:0000256" key="11">
    <source>
        <dbReference type="ARBA" id="ARBA00023136"/>
    </source>
</evidence>
<evidence type="ECO:0000259" key="18">
    <source>
        <dbReference type="Pfam" id="PF07715"/>
    </source>
</evidence>
<reference evidence="19 20" key="1">
    <citation type="submission" date="2023-11" db="EMBL/GenBank/DDBJ databases">
        <title>MicrobeMod: A computational toolkit for identifying prokaryotic methylation and restriction-modification with nanopore sequencing.</title>
        <authorList>
            <person name="Crits-Christoph A."/>
            <person name="Kang S.C."/>
            <person name="Lee H."/>
            <person name="Ostrov N."/>
        </authorList>
    </citation>
    <scope>NUCLEOTIDE SEQUENCE [LARGE SCALE GENOMIC DNA]</scope>
    <source>
        <strain evidence="19 20">ATCC 25935</strain>
    </source>
</reference>
<dbReference type="Pfam" id="PF00593">
    <property type="entry name" value="TonB_dep_Rec_b-barrel"/>
    <property type="match status" value="1"/>
</dbReference>
<dbReference type="InterPro" id="IPR010105">
    <property type="entry name" value="TonB_sidphr_rcpt"/>
</dbReference>
<dbReference type="NCBIfam" id="TIGR01783">
    <property type="entry name" value="TonB-siderophor"/>
    <property type="match status" value="1"/>
</dbReference>
<sequence length="707" mass="76066">MTPTSRPRYFLLTHALPLACLPGLAMAQAQPDDVQVLQAVQITGARADGLLPTTTEAGSFRGSNIMDVPSTVNVVTRELIDLQAMGGLYDAVRNTAGVTRQQNGGDTWDQLVIRGIAVENRTNYRLNGSMPIMNFSQVAMENKERVEVLKGASALYYGFTSPAGVVNFVTKRAGGTPVTSVGLTVDQNGTAVANADVGRRFGDQQQFGVRINAAGGTLGSYLRDVGNGNRKFVSAALDWRVNNRLLLKADLEHDQRRVTEQAGVALPAAVNGVITLPRAVDPKALIGPDWARFEATTNNAQLRADYALADGWAVTVEAGHSQTARDRTLPIFRLNNAAALATGAGRITGNMQHSVTGSDLLRAEVVGNLRTGPLKHELTVGVARTEKTQDPIYQSNYTIASQNLYNPVTIPLSSVVFGARPATPTTAALKTSDKGIYALDRIEFSPQWQSVLGVRHSSYRSDQGSTHYDVSKTTPMVSLIYKLSLQLSFYASAARGLEEGETGPTGTVNQSVKMAPGVSKQKELGARWLTANGTLVSAALFDISRPGYYTNAANYFVADGEQHYQGLEISTQGKLTRQLSWQTSGQLLNPQFEHTTAEYNGKAPENASKRTASAFLSYAFDTVPGLSLNGGAYYYSARPVNDLNQAFLGGVTLFSAGARYVNQVMGRQTTWQVNVENLGDKQYWAGAGTRLAAGAPRLIKLSMKVDL</sequence>
<evidence type="ECO:0000256" key="12">
    <source>
        <dbReference type="ARBA" id="ARBA00023170"/>
    </source>
</evidence>
<evidence type="ECO:0000313" key="19">
    <source>
        <dbReference type="EMBL" id="WQH05965.1"/>
    </source>
</evidence>
<keyword evidence="20" id="KW-1185">Reference proteome</keyword>
<keyword evidence="8" id="KW-0408">Iron</keyword>
<organism evidence="19 20">
    <name type="scientific">Duganella zoogloeoides</name>
    <dbReference type="NCBI Taxonomy" id="75659"/>
    <lineage>
        <taxon>Bacteria</taxon>
        <taxon>Pseudomonadati</taxon>
        <taxon>Pseudomonadota</taxon>
        <taxon>Betaproteobacteria</taxon>
        <taxon>Burkholderiales</taxon>
        <taxon>Oxalobacteraceae</taxon>
        <taxon>Telluria group</taxon>
        <taxon>Duganella</taxon>
    </lineage>
</organism>
<dbReference type="PANTHER" id="PTHR32552:SF68">
    <property type="entry name" value="FERRICHROME OUTER MEMBRANE TRANSPORTER_PHAGE RECEPTOR"/>
    <property type="match status" value="1"/>
</dbReference>
<evidence type="ECO:0000256" key="6">
    <source>
        <dbReference type="ARBA" id="ARBA00022692"/>
    </source>
</evidence>
<keyword evidence="10 15" id="KW-0798">TonB box</keyword>
<keyword evidence="11 14" id="KW-0472">Membrane</keyword>
<keyword evidence="6 14" id="KW-0812">Transmembrane</keyword>
<keyword evidence="12 19" id="KW-0675">Receptor</keyword>
<comment type="similarity">
    <text evidence="2 14 15">Belongs to the TonB-dependent receptor family.</text>
</comment>
<feature type="domain" description="TonB-dependent receptor plug" evidence="18">
    <location>
        <begin position="65"/>
        <end position="165"/>
    </location>
</feature>
<evidence type="ECO:0000256" key="5">
    <source>
        <dbReference type="ARBA" id="ARBA00022496"/>
    </source>
</evidence>
<feature type="domain" description="TonB-dependent receptor-like beta-barrel" evidence="17">
    <location>
        <begin position="286"/>
        <end position="678"/>
    </location>
</feature>
<dbReference type="InterPro" id="IPR000531">
    <property type="entry name" value="Beta-barrel_TonB"/>
</dbReference>
<name>A0ABZ0Y1R8_9BURK</name>
<evidence type="ECO:0000256" key="3">
    <source>
        <dbReference type="ARBA" id="ARBA00022448"/>
    </source>
</evidence>
<evidence type="ECO:0000256" key="10">
    <source>
        <dbReference type="ARBA" id="ARBA00023077"/>
    </source>
</evidence>
<dbReference type="EMBL" id="CP140152">
    <property type="protein sequence ID" value="WQH05965.1"/>
    <property type="molecule type" value="Genomic_DNA"/>
</dbReference>
<evidence type="ECO:0000256" key="9">
    <source>
        <dbReference type="ARBA" id="ARBA00023065"/>
    </source>
</evidence>
<accession>A0ABZ0Y1R8</accession>
<keyword evidence="9" id="KW-0406">Ion transport</keyword>
<feature type="chain" id="PRO_5046449060" evidence="16">
    <location>
        <begin position="28"/>
        <end position="707"/>
    </location>
</feature>
<keyword evidence="4 14" id="KW-1134">Transmembrane beta strand</keyword>
<evidence type="ECO:0000256" key="15">
    <source>
        <dbReference type="RuleBase" id="RU003357"/>
    </source>
</evidence>